<keyword evidence="1" id="KW-1003">Cell membrane</keyword>
<dbReference type="GO" id="GO:0050427">
    <property type="term" value="P:3'-phosphoadenosine 5'-phosphosulfate metabolic process"/>
    <property type="evidence" value="ECO:0007669"/>
    <property type="project" value="TreeGrafter"/>
</dbReference>
<comment type="function">
    <text evidence="1">Converts adenosine-3',5'-bisphosphate (PAP) to AMP.</text>
</comment>
<keyword evidence="1" id="KW-0997">Cell inner membrane</keyword>
<comment type="cofactor">
    <cofactor evidence="1 2">
        <name>Mg(2+)</name>
        <dbReference type="ChEBI" id="CHEBI:18420"/>
    </cofactor>
</comment>
<comment type="similarity">
    <text evidence="1">Belongs to the inositol monophosphatase superfamily. CysQ family.</text>
</comment>
<dbReference type="Proteomes" id="UP000324758">
    <property type="component" value="Unassembled WGS sequence"/>
</dbReference>
<name>A0A5D3JW25_9BRAD</name>
<feature type="binding site" evidence="1">
    <location>
        <position position="96"/>
    </location>
    <ligand>
        <name>Mg(2+)</name>
        <dbReference type="ChEBI" id="CHEBI:18420"/>
        <label>2</label>
    </ligand>
</feature>
<feature type="binding site" evidence="1">
    <location>
        <position position="225"/>
    </location>
    <ligand>
        <name>Mg(2+)</name>
        <dbReference type="ChEBI" id="CHEBI:18420"/>
        <label>2</label>
    </ligand>
</feature>
<dbReference type="CDD" id="cd01638">
    <property type="entry name" value="CysQ"/>
    <property type="match status" value="1"/>
</dbReference>
<dbReference type="Gene3D" id="3.40.190.80">
    <property type="match status" value="1"/>
</dbReference>
<feature type="binding site" evidence="1">
    <location>
        <position position="93"/>
    </location>
    <ligand>
        <name>Mg(2+)</name>
        <dbReference type="ChEBI" id="CHEBI:18420"/>
        <label>1</label>
    </ligand>
</feature>
<gene>
    <name evidence="1" type="primary">cysQ</name>
    <name evidence="3" type="ORF">FXB40_45950</name>
</gene>
<organism evidence="3 4">
    <name type="scientific">Bradyrhizobium rifense</name>
    <dbReference type="NCBI Taxonomy" id="515499"/>
    <lineage>
        <taxon>Bacteria</taxon>
        <taxon>Pseudomonadati</taxon>
        <taxon>Pseudomonadota</taxon>
        <taxon>Alphaproteobacteria</taxon>
        <taxon>Hyphomicrobiales</taxon>
        <taxon>Nitrobacteraceae</taxon>
        <taxon>Bradyrhizobium</taxon>
    </lineage>
</organism>
<dbReference type="PRINTS" id="PR00377">
    <property type="entry name" value="IMPHPHTASES"/>
</dbReference>
<feature type="binding site" evidence="1">
    <location>
        <begin position="95"/>
        <end position="98"/>
    </location>
    <ligand>
        <name>substrate</name>
    </ligand>
</feature>
<proteinExistence type="inferred from homology"/>
<feature type="binding site" evidence="1">
    <location>
        <position position="75"/>
    </location>
    <ligand>
        <name>Mg(2+)</name>
        <dbReference type="ChEBI" id="CHEBI:18420"/>
        <label>1</label>
    </ligand>
</feature>
<keyword evidence="1 2" id="KW-0479">Metal-binding</keyword>
<keyword evidence="1" id="KW-0472">Membrane</keyword>
<evidence type="ECO:0000256" key="1">
    <source>
        <dbReference type="HAMAP-Rule" id="MF_02095"/>
    </source>
</evidence>
<feature type="binding site" evidence="1 2">
    <location>
        <position position="93"/>
    </location>
    <ligand>
        <name>Mg(2+)</name>
        <dbReference type="ChEBI" id="CHEBI:18420"/>
        <label>2</label>
    </ligand>
</feature>
<dbReference type="InterPro" id="IPR000760">
    <property type="entry name" value="Inositol_monophosphatase-like"/>
</dbReference>
<keyword evidence="1 2" id="KW-0460">Magnesium</keyword>
<dbReference type="InterPro" id="IPR006240">
    <property type="entry name" value="CysQ"/>
</dbReference>
<keyword evidence="1" id="KW-0378">Hydrolase</keyword>
<protein>
    <recommendedName>
        <fullName evidence="1">3'(2'),5'-bisphosphate nucleotidase CysQ</fullName>
        <ecNumber evidence="1">3.1.3.7</ecNumber>
    </recommendedName>
    <alternativeName>
        <fullName evidence="1">3'(2'),5-bisphosphonucleoside 3'(2')-phosphohydrolase</fullName>
    </alternativeName>
    <alternativeName>
        <fullName evidence="1">3'-phosphoadenosine 5'-phosphate phosphatase</fullName>
        <shortName evidence="1">PAP phosphatase</shortName>
    </alternativeName>
</protein>
<dbReference type="GO" id="GO:0005886">
    <property type="term" value="C:plasma membrane"/>
    <property type="evidence" value="ECO:0007669"/>
    <property type="project" value="UniProtKB-SubCell"/>
</dbReference>
<dbReference type="HAMAP" id="MF_02095">
    <property type="entry name" value="CysQ"/>
    <property type="match status" value="1"/>
</dbReference>
<feature type="binding site" evidence="2">
    <location>
        <position position="96"/>
    </location>
    <ligand>
        <name>Mg(2+)</name>
        <dbReference type="ChEBI" id="CHEBI:18420"/>
        <label>1</label>
        <note>catalytic</note>
    </ligand>
</feature>
<feature type="binding site" evidence="2">
    <location>
        <position position="225"/>
    </location>
    <ligand>
        <name>Mg(2+)</name>
        <dbReference type="ChEBI" id="CHEBI:18420"/>
        <label>1</label>
        <note>catalytic</note>
    </ligand>
</feature>
<dbReference type="PANTHER" id="PTHR43028:SF5">
    <property type="entry name" value="3'(2'),5'-BISPHOSPHATE NUCLEOTIDASE 1"/>
    <property type="match status" value="1"/>
</dbReference>
<dbReference type="GO" id="GO:0000103">
    <property type="term" value="P:sulfate assimilation"/>
    <property type="evidence" value="ECO:0007669"/>
    <property type="project" value="TreeGrafter"/>
</dbReference>
<accession>A0A5D3JW25</accession>
<dbReference type="RefSeq" id="WP_148778847.1">
    <property type="nucleotide sequence ID" value="NZ_VSSS01000101.1"/>
</dbReference>
<dbReference type="InterPro" id="IPR050725">
    <property type="entry name" value="CysQ/Inositol_MonoPase"/>
</dbReference>
<dbReference type="PANTHER" id="PTHR43028">
    <property type="entry name" value="3'(2'),5'-BISPHOSPHATE NUCLEOTIDASE 1"/>
    <property type="match status" value="1"/>
</dbReference>
<dbReference type="Gene3D" id="3.30.540.10">
    <property type="entry name" value="Fructose-1,6-Bisphosphatase, subunit A, domain 1"/>
    <property type="match status" value="1"/>
</dbReference>
<evidence type="ECO:0000313" key="4">
    <source>
        <dbReference type="Proteomes" id="UP000324758"/>
    </source>
</evidence>
<dbReference type="EC" id="3.1.3.7" evidence="1"/>
<dbReference type="GO" id="GO:0008441">
    <property type="term" value="F:3'(2'),5'-bisphosphate nucleotidase activity"/>
    <property type="evidence" value="ECO:0007669"/>
    <property type="project" value="UniProtKB-UniRule"/>
</dbReference>
<dbReference type="OrthoDB" id="9785695at2"/>
<evidence type="ECO:0000256" key="2">
    <source>
        <dbReference type="PIRSR" id="PIRSR600760-2"/>
    </source>
</evidence>
<feature type="binding site" evidence="1">
    <location>
        <position position="225"/>
    </location>
    <ligand>
        <name>substrate</name>
    </ligand>
</feature>
<dbReference type="AlphaFoldDB" id="A0A5D3JW25"/>
<sequence length="276" mass="28845">MQVRIIDSEAASRLMEPLTVLVVQAGEAILAVNRTAMRVDGKHDGSPVTEADLAADRIIAEGLARLAGDVPSLSEERCQLASPPFRGSFFLIDPLDGTKEFVAGRDEFTVNLALVTEGVPLLGIVSAPALGLLWRGIVGRGAERVTFDGTRIGAAEPIRTRKLPGHGEPWVAAVSRSHGDPTSEAFIDRRPNAVRKTCGSAVKFGRIAEGSADIYPRFGPTSEWDVGAGCAVVTAAGGKVTDGKGGAIRFGERGDTGFIIPAFVAWGDAGAVMPTG</sequence>
<dbReference type="GO" id="GO:0000287">
    <property type="term" value="F:magnesium ion binding"/>
    <property type="evidence" value="ECO:0007669"/>
    <property type="project" value="UniProtKB-UniRule"/>
</dbReference>
<comment type="caution">
    <text evidence="3">The sequence shown here is derived from an EMBL/GenBank/DDBJ whole genome shotgun (WGS) entry which is preliminary data.</text>
</comment>
<feature type="binding site" evidence="2">
    <location>
        <position position="95"/>
    </location>
    <ligand>
        <name>Mg(2+)</name>
        <dbReference type="ChEBI" id="CHEBI:18420"/>
        <label>1</label>
        <note>catalytic</note>
    </ligand>
</feature>
<dbReference type="Pfam" id="PF00459">
    <property type="entry name" value="Inositol_P"/>
    <property type="match status" value="1"/>
</dbReference>
<evidence type="ECO:0000313" key="3">
    <source>
        <dbReference type="EMBL" id="TYL83714.1"/>
    </source>
</evidence>
<dbReference type="EMBL" id="VSSS01000101">
    <property type="protein sequence ID" value="TYL83714.1"/>
    <property type="molecule type" value="Genomic_DNA"/>
</dbReference>
<feature type="binding site" evidence="1">
    <location>
        <position position="75"/>
    </location>
    <ligand>
        <name>substrate</name>
    </ligand>
</feature>
<comment type="catalytic activity">
    <reaction evidence="1">
        <text>adenosine 3',5'-bisphosphate + H2O = AMP + phosphate</text>
        <dbReference type="Rhea" id="RHEA:10040"/>
        <dbReference type="ChEBI" id="CHEBI:15377"/>
        <dbReference type="ChEBI" id="CHEBI:43474"/>
        <dbReference type="ChEBI" id="CHEBI:58343"/>
        <dbReference type="ChEBI" id="CHEBI:456215"/>
        <dbReference type="EC" id="3.1.3.7"/>
    </reaction>
</comment>
<feature type="binding site" evidence="1">
    <location>
        <position position="95"/>
    </location>
    <ligand>
        <name>Mg(2+)</name>
        <dbReference type="ChEBI" id="CHEBI:18420"/>
        <label>1</label>
    </ligand>
</feature>
<dbReference type="SUPFAM" id="SSF56655">
    <property type="entry name" value="Carbohydrate phosphatase"/>
    <property type="match status" value="1"/>
</dbReference>
<reference evidence="3 4" key="1">
    <citation type="submission" date="2019-08" db="EMBL/GenBank/DDBJ databases">
        <title>Bradyrhizobium hipponensis sp. nov., a rhizobium isolated from a Lupinus angustifolius root nodule in Tunisia.</title>
        <authorList>
            <person name="Off K."/>
            <person name="Rejili M."/>
            <person name="Mars M."/>
            <person name="Brachmann A."/>
            <person name="Marin M."/>
        </authorList>
    </citation>
    <scope>NUCLEOTIDE SEQUENCE [LARGE SCALE GENOMIC DNA]</scope>
    <source>
        <strain evidence="3 4">CTAW71</strain>
    </source>
</reference>
<keyword evidence="4" id="KW-1185">Reference proteome</keyword>
<feature type="binding site" evidence="2">
    <location>
        <position position="75"/>
    </location>
    <ligand>
        <name>Mg(2+)</name>
        <dbReference type="ChEBI" id="CHEBI:18420"/>
        <label>1</label>
        <note>catalytic</note>
    </ligand>
</feature>
<comment type="subcellular location">
    <subcellularLocation>
        <location evidence="1">Cell inner membrane</location>
        <topology evidence="1">Peripheral membrane protein</topology>
        <orientation evidence="1">Cytoplasmic side</orientation>
    </subcellularLocation>
</comment>